<feature type="region of interest" description="SAW" evidence="3">
    <location>
        <begin position="343"/>
        <end position="414"/>
    </location>
</feature>
<reference evidence="4 5" key="1">
    <citation type="submission" date="2020-08" db="EMBL/GenBank/DDBJ databases">
        <title>Plant Genome Project.</title>
        <authorList>
            <person name="Zhang R.-G."/>
        </authorList>
    </citation>
    <scope>NUCLEOTIDE SEQUENCE [LARGE SCALE GENOMIC DNA]</scope>
    <source>
        <tissue evidence="4">Rhizome</tissue>
    </source>
</reference>
<dbReference type="EMBL" id="JACMSC010000002">
    <property type="protein sequence ID" value="KAG6532362.1"/>
    <property type="molecule type" value="Genomic_DNA"/>
</dbReference>
<feature type="short sequence motif" description="VHIID" evidence="3">
    <location>
        <begin position="147"/>
        <end position="151"/>
    </location>
</feature>
<dbReference type="PANTHER" id="PTHR31636">
    <property type="entry name" value="OSJNBA0084A10.13 PROTEIN-RELATED"/>
    <property type="match status" value="1"/>
</dbReference>
<dbReference type="Pfam" id="PF03514">
    <property type="entry name" value="GRAS"/>
    <property type="match status" value="1"/>
</dbReference>
<dbReference type="PROSITE" id="PS50985">
    <property type="entry name" value="GRAS"/>
    <property type="match status" value="1"/>
</dbReference>
<protein>
    <recommendedName>
        <fullName evidence="6">Scarecrow-like protein 32</fullName>
    </recommendedName>
</protein>
<organism evidence="4 5">
    <name type="scientific">Zingiber officinale</name>
    <name type="common">Ginger</name>
    <name type="synonym">Amomum zingiber</name>
    <dbReference type="NCBI Taxonomy" id="94328"/>
    <lineage>
        <taxon>Eukaryota</taxon>
        <taxon>Viridiplantae</taxon>
        <taxon>Streptophyta</taxon>
        <taxon>Embryophyta</taxon>
        <taxon>Tracheophyta</taxon>
        <taxon>Spermatophyta</taxon>
        <taxon>Magnoliopsida</taxon>
        <taxon>Liliopsida</taxon>
        <taxon>Zingiberales</taxon>
        <taxon>Zingiberaceae</taxon>
        <taxon>Zingiber</taxon>
    </lineage>
</organism>
<dbReference type="Proteomes" id="UP000734854">
    <property type="component" value="Unassembled WGS sequence"/>
</dbReference>
<dbReference type="InterPro" id="IPR005202">
    <property type="entry name" value="TF_GRAS"/>
</dbReference>
<evidence type="ECO:0000256" key="3">
    <source>
        <dbReference type="PROSITE-ProRule" id="PRU01191"/>
    </source>
</evidence>
<comment type="similarity">
    <text evidence="3">Belongs to the GRAS family.</text>
</comment>
<accession>A0A8J5LVF8</accession>
<comment type="caution">
    <text evidence="3">Lacks conserved residue(s) required for the propagation of feature annotation.</text>
</comment>
<dbReference type="AlphaFoldDB" id="A0A8J5LVF8"/>
<gene>
    <name evidence="4" type="ORF">ZIOFF_006202</name>
</gene>
<keyword evidence="2" id="KW-0804">Transcription</keyword>
<evidence type="ECO:0000256" key="1">
    <source>
        <dbReference type="ARBA" id="ARBA00023015"/>
    </source>
</evidence>
<dbReference type="OrthoDB" id="767511at2759"/>
<evidence type="ECO:0000256" key="2">
    <source>
        <dbReference type="ARBA" id="ARBA00023163"/>
    </source>
</evidence>
<evidence type="ECO:0000313" key="4">
    <source>
        <dbReference type="EMBL" id="KAG6532362.1"/>
    </source>
</evidence>
<evidence type="ECO:0008006" key="6">
    <source>
        <dbReference type="Google" id="ProtNLM"/>
    </source>
</evidence>
<sequence length="426" mass="46632">MKGAGELMSSDANASSLFDGQLAGAALRGCLDGGCIEKLLLHCATALEANDATLVQQVMWVLNNIASPNGDPNQRLTAWLLRALVARAARLCPTLTAAGGPAASCARRMSVTDLVGYLDLTPWHRFGFTASNGAILKAVQGKKQSVVHVLDFGVYYCTQWPTLIDALAKRPEGPPPLLRVTVPSARPPVTPYLNLSTEEIGLRLANFAKSRSVPFEFNVVEYSHSDGGGFPEQLASCLSALELREDEAVVVNCQSWMRYLPEEGSCLTKDTFLELIHRVNPCVVTVSDEDADLDSPRLSSRIMACFNYLWIPFDALETFLPKESEQRMEYEGDIGEKIERIVSFHGAEVVESGERFSGRMARAGFAGVVFEDEVVAEVKAVLEEHASGWGMKREEDMLVLTWKGHNSVFTSSWAPTGFSHRNQIST</sequence>
<keyword evidence="1" id="KW-0805">Transcription regulation</keyword>
<proteinExistence type="inferred from homology"/>
<keyword evidence="5" id="KW-1185">Reference proteome</keyword>
<evidence type="ECO:0000313" key="5">
    <source>
        <dbReference type="Proteomes" id="UP000734854"/>
    </source>
</evidence>
<feature type="region of interest" description="PFYRE" evidence="3">
    <location>
        <begin position="249"/>
        <end position="340"/>
    </location>
</feature>
<name>A0A8J5LVF8_ZINOF</name>
<comment type="caution">
    <text evidence="4">The sequence shown here is derived from an EMBL/GenBank/DDBJ whole genome shotgun (WGS) entry which is preliminary data.</text>
</comment>